<dbReference type="OrthoDB" id="1706490at2"/>
<dbReference type="PANTHER" id="PTHR39177:SF1">
    <property type="entry name" value="ABC TRANSPORTER PERMEASE YTRC-RELATED"/>
    <property type="match status" value="1"/>
</dbReference>
<evidence type="ECO:0000313" key="3">
    <source>
        <dbReference type="EMBL" id="ATW27312.1"/>
    </source>
</evidence>
<reference evidence="3 4" key="1">
    <citation type="submission" date="2016-10" db="EMBL/GenBank/DDBJ databases">
        <title>Complete Genome Sequence of Peptococcaceae strain DCMF.</title>
        <authorList>
            <person name="Edwards R.J."/>
            <person name="Holland S.I."/>
            <person name="Deshpande N.P."/>
            <person name="Wong Y.K."/>
            <person name="Ertan H."/>
            <person name="Manefield M."/>
            <person name="Russell T.L."/>
            <person name="Lee M.J."/>
        </authorList>
    </citation>
    <scope>NUCLEOTIDE SEQUENCE [LARGE SCALE GENOMIC DNA]</scope>
    <source>
        <strain evidence="3 4">DCMF</strain>
    </source>
</reference>
<dbReference type="PANTHER" id="PTHR39177">
    <property type="entry name" value="ABC TRANSPORTER PERMEASE YTRC-RELATED"/>
    <property type="match status" value="1"/>
</dbReference>
<sequence>MKSKTSLFNKSLMKSDLKRFWWISSLYMLVLFFILPFNHLVAGPPGADKYRQEMFRRSLDLSSGQNELQILLIIVVPVLMAALLFKYLHTARSAAMMHGLPYARKTLYFNHGLSGLLLLVAPVLCNALVLMVLQSATFLKEYYSLGDIWTWAGYTLLFNTLFYGMGIFMGMFTGNAIAQIVFTYILQILPEGFHMLLSYNLRQLLFGYADTSFQGSFFNSLPLLVLLNGRLTPEYFGPGQIAGYLILAGLFFLCAYYVYKIRKLESSGDIVAFPFFRPVFKYGVTLCSMLLGGAYFAGISNGSFAVTVFGYLFCSFLGYCIAEILLQKSFRVWPAYKGYLAYTVLLVVLLVGIKTDFIGYQTRVPDLDQVEKVYLGNYFGNWTQVELEKGKEKAWESDQKEREYSTAYDRGAFFHGKENIENVIKLHRHFVEQRPDKKEGPYRYIIYTMKDGTHLIREYPMENNAKNAPFLQPIYESMEYKEARFPVLTQDLSQIKLVEIKDDRTPKRPLILTESGEIKEFTDLFRQEIRSASLPVLLSEKNIYTNIRITDQKGNIQYYQMPKEYRTLFQWLQTKGYYDQVMLLLNEVGYAELEKQNRGYEERAADGQALPKRVKIEDPKVIQELLELCENYRYDQEKEQIDVMFSIRGGTLSQFHGTINEGTPVSESLSAYLKRL</sequence>
<feature type="transmembrane region" description="Helical" evidence="1">
    <location>
        <begin position="68"/>
        <end position="88"/>
    </location>
</feature>
<evidence type="ECO:0000256" key="1">
    <source>
        <dbReference type="SAM" id="Phobius"/>
    </source>
</evidence>
<feature type="transmembrane region" description="Helical" evidence="1">
    <location>
        <begin position="20"/>
        <end position="41"/>
    </location>
</feature>
<feature type="transmembrane region" description="Helical" evidence="1">
    <location>
        <begin position="304"/>
        <end position="326"/>
    </location>
</feature>
<feature type="transmembrane region" description="Helical" evidence="1">
    <location>
        <begin position="108"/>
        <end position="133"/>
    </location>
</feature>
<dbReference type="Proteomes" id="UP000323521">
    <property type="component" value="Chromosome"/>
</dbReference>
<organism evidence="3 4">
    <name type="scientific">Formimonas warabiya</name>
    <dbReference type="NCBI Taxonomy" id="1761012"/>
    <lineage>
        <taxon>Bacteria</taxon>
        <taxon>Bacillati</taxon>
        <taxon>Bacillota</taxon>
        <taxon>Clostridia</taxon>
        <taxon>Eubacteriales</taxon>
        <taxon>Peptococcaceae</taxon>
        <taxon>Candidatus Formimonas</taxon>
    </lineage>
</organism>
<feature type="transmembrane region" description="Helical" evidence="1">
    <location>
        <begin position="279"/>
        <end position="298"/>
    </location>
</feature>
<dbReference type="InterPro" id="IPR045611">
    <property type="entry name" value="DUF6449"/>
</dbReference>
<gene>
    <name evidence="3" type="ORF">DCMF_23450</name>
</gene>
<feature type="domain" description="DUF6449" evidence="2">
    <location>
        <begin position="447"/>
        <end position="535"/>
    </location>
</feature>
<dbReference type="AlphaFoldDB" id="A0A3G1KXZ1"/>
<keyword evidence="4" id="KW-1185">Reference proteome</keyword>
<evidence type="ECO:0000313" key="4">
    <source>
        <dbReference type="Proteomes" id="UP000323521"/>
    </source>
</evidence>
<accession>A0A3G1KXZ1</accession>
<protein>
    <recommendedName>
        <fullName evidence="2">DUF6449 domain-containing protein</fullName>
    </recommendedName>
</protein>
<feature type="transmembrane region" description="Helical" evidence="1">
    <location>
        <begin position="338"/>
        <end position="360"/>
    </location>
</feature>
<feature type="transmembrane region" description="Helical" evidence="1">
    <location>
        <begin position="205"/>
        <end position="229"/>
    </location>
</feature>
<name>A0A3G1KXZ1_FORW1</name>
<keyword evidence="1" id="KW-1133">Transmembrane helix</keyword>
<feature type="transmembrane region" description="Helical" evidence="1">
    <location>
        <begin position="241"/>
        <end position="259"/>
    </location>
</feature>
<dbReference type="InterPro" id="IPR053046">
    <property type="entry name" value="ABC-5_transporter"/>
</dbReference>
<evidence type="ECO:0000259" key="2">
    <source>
        <dbReference type="Pfam" id="PF20047"/>
    </source>
</evidence>
<keyword evidence="1" id="KW-0472">Membrane</keyword>
<proteinExistence type="predicted"/>
<dbReference type="KEGG" id="fwa:DCMF_23450"/>
<keyword evidence="1" id="KW-0812">Transmembrane</keyword>
<dbReference type="Pfam" id="PF20047">
    <property type="entry name" value="DUF6449"/>
    <property type="match status" value="1"/>
</dbReference>
<dbReference type="RefSeq" id="WP_148136662.1">
    <property type="nucleotide sequence ID" value="NZ_CP017634.1"/>
</dbReference>
<dbReference type="EMBL" id="CP017634">
    <property type="protein sequence ID" value="ATW27312.1"/>
    <property type="molecule type" value="Genomic_DNA"/>
</dbReference>